<reference evidence="1" key="1">
    <citation type="submission" date="2021-01" db="EMBL/GenBank/DDBJ databases">
        <title>Genome sequence of Phenylobacterium sp. 20VBR1 isolated from a valley glaceir, Ny-Alesund, Svalbard.</title>
        <authorList>
            <person name="Thomas F.A."/>
            <person name="Krishnan K.P."/>
            <person name="Sinha R.K."/>
        </authorList>
    </citation>
    <scope>NUCLEOTIDE SEQUENCE</scope>
    <source>
        <strain evidence="1">20VBR1</strain>
    </source>
</reference>
<name>A0A974P0V2_9CAUL</name>
<gene>
    <name evidence="1" type="ORF">JKL49_15325</name>
</gene>
<dbReference type="AlphaFoldDB" id="A0A974P0V2"/>
<dbReference type="EMBL" id="CP068570">
    <property type="protein sequence ID" value="QQZ48774.1"/>
    <property type="molecule type" value="Genomic_DNA"/>
</dbReference>
<protein>
    <submittedName>
        <fullName evidence="1">Uncharacterized protein</fullName>
    </submittedName>
</protein>
<sequence length="100" mass="10445">MVVAFADGAAPKIAHTWTATRGVVDLLAFGTGTTFDGEGFDDAVGLAAIALAAFGVPWRSAWVGSPTGWPRKVWPMIRTPAGWPSARSISGPGPPWPISR</sequence>
<organism evidence="1">
    <name type="scientific">Phenylobacterium glaciei</name>
    <dbReference type="NCBI Taxonomy" id="2803784"/>
    <lineage>
        <taxon>Bacteria</taxon>
        <taxon>Pseudomonadati</taxon>
        <taxon>Pseudomonadota</taxon>
        <taxon>Alphaproteobacteria</taxon>
        <taxon>Caulobacterales</taxon>
        <taxon>Caulobacteraceae</taxon>
        <taxon>Phenylobacterium</taxon>
    </lineage>
</organism>
<proteinExistence type="predicted"/>
<accession>A0A974P0V2</accession>
<evidence type="ECO:0000313" key="1">
    <source>
        <dbReference type="EMBL" id="QQZ48774.1"/>
    </source>
</evidence>